<comment type="cofactor">
    <cofactor evidence="9">
        <name>Mg(2+)</name>
        <dbReference type="ChEBI" id="CHEBI:18420"/>
    </cofactor>
</comment>
<evidence type="ECO:0000256" key="9">
    <source>
        <dbReference type="HAMAP-Rule" id="MF_00595"/>
    </source>
</evidence>
<evidence type="ECO:0000313" key="12">
    <source>
        <dbReference type="Proteomes" id="UP001235966"/>
    </source>
</evidence>
<evidence type="ECO:0000256" key="4">
    <source>
        <dbReference type="ARBA" id="ARBA00022419"/>
    </source>
</evidence>
<dbReference type="GO" id="GO:0008964">
    <property type="term" value="F:phosphoenolpyruvate carboxylase activity"/>
    <property type="evidence" value="ECO:0007669"/>
    <property type="project" value="UniProtKB-EC"/>
</dbReference>
<keyword evidence="6 9" id="KW-0456">Lyase</keyword>
<dbReference type="InterPro" id="IPR021135">
    <property type="entry name" value="PEP_COase"/>
</dbReference>
<dbReference type="PANTHER" id="PTHR30523">
    <property type="entry name" value="PHOSPHOENOLPYRUVATE CARBOXYLASE"/>
    <property type="match status" value="1"/>
</dbReference>
<evidence type="ECO:0000256" key="10">
    <source>
        <dbReference type="PROSITE-ProRule" id="PRU10111"/>
    </source>
</evidence>
<comment type="function">
    <text evidence="1 9">Forms oxaloacetate, a four-carbon dicarboxylic acid source for the tricarboxylic acid cycle.</text>
</comment>
<accession>A0ABT9N9Q1</accession>
<dbReference type="EC" id="4.1.1.31" evidence="3 9"/>
<dbReference type="InterPro" id="IPR018129">
    <property type="entry name" value="PEP_COase_Lys_AS"/>
</dbReference>
<reference evidence="11 12" key="1">
    <citation type="submission" date="2023-07" db="EMBL/GenBank/DDBJ databases">
        <title>Sequencing the genomes of 1000 actinobacteria strains.</title>
        <authorList>
            <person name="Klenk H.-P."/>
        </authorList>
    </citation>
    <scope>NUCLEOTIDE SEQUENCE [LARGE SCALE GENOMIC DNA]</scope>
    <source>
        <strain evidence="11 12">DSM 102162</strain>
    </source>
</reference>
<evidence type="ECO:0000256" key="3">
    <source>
        <dbReference type="ARBA" id="ARBA00012305"/>
    </source>
</evidence>
<keyword evidence="7 9" id="KW-0120">Carbon dioxide fixation</keyword>
<dbReference type="InterPro" id="IPR015813">
    <property type="entry name" value="Pyrv/PenolPyrv_kinase-like_dom"/>
</dbReference>
<dbReference type="HAMAP" id="MF_00595">
    <property type="entry name" value="PEPcase_type1"/>
    <property type="match status" value="1"/>
</dbReference>
<dbReference type="Proteomes" id="UP001235966">
    <property type="component" value="Unassembled WGS sequence"/>
</dbReference>
<evidence type="ECO:0000256" key="7">
    <source>
        <dbReference type="ARBA" id="ARBA00023300"/>
    </source>
</evidence>
<comment type="similarity">
    <text evidence="2 9">Belongs to the PEPCase type 1 family.</text>
</comment>
<dbReference type="RefSeq" id="WP_278057807.1">
    <property type="nucleotide sequence ID" value="NZ_CP121247.1"/>
</dbReference>
<evidence type="ECO:0000256" key="2">
    <source>
        <dbReference type="ARBA" id="ARBA00008346"/>
    </source>
</evidence>
<evidence type="ECO:0000256" key="8">
    <source>
        <dbReference type="ARBA" id="ARBA00048995"/>
    </source>
</evidence>
<protein>
    <recommendedName>
        <fullName evidence="4 9">Phosphoenolpyruvate carboxylase</fullName>
        <shortName evidence="9">PEPC</shortName>
        <shortName evidence="9">PEPCase</shortName>
        <ecNumber evidence="3 9">4.1.1.31</ecNumber>
    </recommendedName>
</protein>
<feature type="active site" evidence="9">
    <location>
        <position position="588"/>
    </location>
</feature>
<sequence length="930" mass="103369">MSNVNAEEPIQDDPRIDAPLRAAVRRLATLLGNVLEEHYGSDVLELVDDIRRRAKDAADDPSDAIGSELLATLSTLPPEQATLATRAFAQYFLLANAAEQSYRIRSINEADDADAWIPDSVRQIADALGAEGLQETMDSLETRLVFTAHPTEASRRAILRKLRAISEILDVDTVSGTLARKRQNARLTEIIESLWQTDEIRSEQPTPIDEARNALYYLRQIYLDTMPNFMRDLESELKAAGAHVPETSSPLIFGTWIGGDRDGNPYVTPEVTATVLRLQADTALSIISELITQLIESTSVSAVLTGIDPELVTYLDQHYHDYPGDEEIRHMFADEPYRLVLGAIRHKVGITRERFLEGTPYDGRGYKNAEELLAELGMVRDALRRHHSRSADGAVATTMHVVRAVGFTLATMDVREHSEKHHDVLAQLYDRLGELETPYAQLSADGKREVLSRELASARPLAGAILDDDDESILEPLERITFNTFRAIREAQRTYGTGVITTYIISMTHGAHDVLAAAVLAKEAGILDLSSSNKRADVGFAPLLETTVELKAAGEILDQLLSDPSYREIVRLRGDRQEVMLGYSDSNKEAGVFTSQWSIQKAQRALRDVAAKHHVKLRLFHGRGGSVGRGGGPTFDAIMSQPAGVLEGEIKFTEQGEVISDKYLLPELARENLDLSLAAVMQATALHRTRRHSDEQVKYWDSIMDLISDASYQAYHELASNPDLPEYFVASTPVELLGDLNIGSRPSKRTTSEKGLDGLRAIPWVFGWTQSRQIVPGWFGFGSGIRAAREAGYGNELREMVRTSHFFQSVLSNIEMTLAKTDIEIAAHYVHSLVPERLWPIFELIKREHELTIEQVAWLTGADTLLDNQPTLQRTLAVRDRYLAPLNYMQVALMRKVREAEIAGTGVDRETRRALLITVNGIAAGMKNTG</sequence>
<dbReference type="Gene3D" id="1.20.1440.90">
    <property type="entry name" value="Phosphoenolpyruvate/pyruvate domain"/>
    <property type="match status" value="1"/>
</dbReference>
<keyword evidence="12" id="KW-1185">Reference proteome</keyword>
<dbReference type="SUPFAM" id="SSF51621">
    <property type="entry name" value="Phosphoenolpyruvate/pyruvate domain"/>
    <property type="match status" value="1"/>
</dbReference>
<gene>
    <name evidence="9" type="primary">ppc</name>
    <name evidence="11" type="ORF">J2S49_000502</name>
</gene>
<dbReference type="Pfam" id="PF00311">
    <property type="entry name" value="PEPcase"/>
    <property type="match status" value="1"/>
</dbReference>
<evidence type="ECO:0000256" key="6">
    <source>
        <dbReference type="ARBA" id="ARBA00023239"/>
    </source>
</evidence>
<dbReference type="NCBIfam" id="NF000584">
    <property type="entry name" value="PRK00009.1"/>
    <property type="match status" value="1"/>
</dbReference>
<evidence type="ECO:0000256" key="5">
    <source>
        <dbReference type="ARBA" id="ARBA00022842"/>
    </source>
</evidence>
<dbReference type="PRINTS" id="PR00150">
    <property type="entry name" value="PEPCARBXLASE"/>
</dbReference>
<feature type="active site" evidence="9 10">
    <location>
        <position position="149"/>
    </location>
</feature>
<evidence type="ECO:0000313" key="11">
    <source>
        <dbReference type="EMBL" id="MDP9800426.1"/>
    </source>
</evidence>
<name>A0ABT9N9Q1_9ACTO</name>
<dbReference type="InterPro" id="IPR022805">
    <property type="entry name" value="PEP_COase_bac/pln-type"/>
</dbReference>
<dbReference type="EMBL" id="JAUSQW010000001">
    <property type="protein sequence ID" value="MDP9800426.1"/>
    <property type="molecule type" value="Genomic_DNA"/>
</dbReference>
<evidence type="ECO:0000256" key="1">
    <source>
        <dbReference type="ARBA" id="ARBA00003670"/>
    </source>
</evidence>
<organism evidence="11 12">
    <name type="scientific">Arcanobacterium wilhelmae</name>
    <dbReference type="NCBI Taxonomy" id="1803177"/>
    <lineage>
        <taxon>Bacteria</taxon>
        <taxon>Bacillati</taxon>
        <taxon>Actinomycetota</taxon>
        <taxon>Actinomycetes</taxon>
        <taxon>Actinomycetales</taxon>
        <taxon>Actinomycetaceae</taxon>
        <taxon>Arcanobacterium</taxon>
    </lineage>
</organism>
<dbReference type="PANTHER" id="PTHR30523:SF6">
    <property type="entry name" value="PHOSPHOENOLPYRUVATE CARBOXYLASE"/>
    <property type="match status" value="1"/>
</dbReference>
<comment type="subunit">
    <text evidence="9">Homotetramer.</text>
</comment>
<proteinExistence type="inferred from homology"/>
<keyword evidence="5 9" id="KW-0460">Magnesium</keyword>
<comment type="catalytic activity">
    <reaction evidence="8 9">
        <text>oxaloacetate + phosphate = phosphoenolpyruvate + hydrogencarbonate</text>
        <dbReference type="Rhea" id="RHEA:28370"/>
        <dbReference type="ChEBI" id="CHEBI:16452"/>
        <dbReference type="ChEBI" id="CHEBI:17544"/>
        <dbReference type="ChEBI" id="CHEBI:43474"/>
        <dbReference type="ChEBI" id="CHEBI:58702"/>
        <dbReference type="EC" id="4.1.1.31"/>
    </reaction>
</comment>
<dbReference type="PROSITE" id="PS00781">
    <property type="entry name" value="PEPCASE_1"/>
    <property type="match status" value="1"/>
</dbReference>
<comment type="caution">
    <text evidence="11">The sequence shown here is derived from an EMBL/GenBank/DDBJ whole genome shotgun (WGS) entry which is preliminary data.</text>
</comment>